<protein>
    <submittedName>
        <fullName evidence="2">MFS transporter</fullName>
    </submittedName>
</protein>
<feature type="transmembrane region" description="Helical" evidence="1">
    <location>
        <begin position="263"/>
        <end position="283"/>
    </location>
</feature>
<feature type="transmembrane region" description="Helical" evidence="1">
    <location>
        <begin position="127"/>
        <end position="149"/>
    </location>
</feature>
<keyword evidence="1" id="KW-1133">Transmembrane helix</keyword>
<evidence type="ECO:0000313" key="2">
    <source>
        <dbReference type="EMBL" id="GLY68658.1"/>
    </source>
</evidence>
<dbReference type="InterPro" id="IPR036259">
    <property type="entry name" value="MFS_trans_sf"/>
</dbReference>
<dbReference type="Proteomes" id="UP001165136">
    <property type="component" value="Unassembled WGS sequence"/>
</dbReference>
<feature type="transmembrane region" description="Helical" evidence="1">
    <location>
        <begin position="155"/>
        <end position="175"/>
    </location>
</feature>
<feature type="transmembrane region" description="Helical" evidence="1">
    <location>
        <begin position="231"/>
        <end position="251"/>
    </location>
</feature>
<proteinExistence type="predicted"/>
<evidence type="ECO:0000256" key="1">
    <source>
        <dbReference type="SAM" id="Phobius"/>
    </source>
</evidence>
<keyword evidence="3" id="KW-1185">Reference proteome</keyword>
<reference evidence="2" key="1">
    <citation type="submission" date="2023-03" db="EMBL/GenBank/DDBJ databases">
        <title>Amycolatopsis taiwanensis NBRC 103393.</title>
        <authorList>
            <person name="Ichikawa N."/>
            <person name="Sato H."/>
            <person name="Tonouchi N."/>
        </authorList>
    </citation>
    <scope>NUCLEOTIDE SEQUENCE</scope>
    <source>
        <strain evidence="2">NBRC 103393</strain>
    </source>
</reference>
<dbReference type="PANTHER" id="PTHR23542">
    <property type="match status" value="1"/>
</dbReference>
<gene>
    <name evidence="2" type="ORF">Atai01_52770</name>
</gene>
<feature type="transmembrane region" description="Helical" evidence="1">
    <location>
        <begin position="12"/>
        <end position="34"/>
    </location>
</feature>
<feature type="transmembrane region" description="Helical" evidence="1">
    <location>
        <begin position="40"/>
        <end position="59"/>
    </location>
</feature>
<dbReference type="Pfam" id="PF07690">
    <property type="entry name" value="MFS_1"/>
    <property type="match status" value="1"/>
</dbReference>
<organism evidence="2 3">
    <name type="scientific">Amycolatopsis taiwanensis</name>
    <dbReference type="NCBI Taxonomy" id="342230"/>
    <lineage>
        <taxon>Bacteria</taxon>
        <taxon>Bacillati</taxon>
        <taxon>Actinomycetota</taxon>
        <taxon>Actinomycetes</taxon>
        <taxon>Pseudonocardiales</taxon>
        <taxon>Pseudonocardiaceae</taxon>
        <taxon>Amycolatopsis</taxon>
    </lineage>
</organism>
<keyword evidence="1" id="KW-0472">Membrane</keyword>
<dbReference type="PANTHER" id="PTHR23542:SF1">
    <property type="entry name" value="MAJOR FACILITATOR SUPERFAMILY (MFS) PROFILE DOMAIN-CONTAINING PROTEIN"/>
    <property type="match status" value="1"/>
</dbReference>
<accession>A0A9W6R3M5</accession>
<dbReference type="EMBL" id="BSTI01000012">
    <property type="protein sequence ID" value="GLY68658.1"/>
    <property type="molecule type" value="Genomic_DNA"/>
</dbReference>
<dbReference type="SUPFAM" id="SSF103473">
    <property type="entry name" value="MFS general substrate transporter"/>
    <property type="match status" value="1"/>
</dbReference>
<keyword evidence="1" id="KW-0812">Transmembrane</keyword>
<dbReference type="GO" id="GO:0022857">
    <property type="term" value="F:transmembrane transporter activity"/>
    <property type="evidence" value="ECO:0007669"/>
    <property type="project" value="InterPro"/>
</dbReference>
<evidence type="ECO:0000313" key="3">
    <source>
        <dbReference type="Proteomes" id="UP001165136"/>
    </source>
</evidence>
<dbReference type="AlphaFoldDB" id="A0A9W6R3M5"/>
<dbReference type="Gene3D" id="1.20.1250.20">
    <property type="entry name" value="MFS general substrate transporter like domains"/>
    <property type="match status" value="1"/>
</dbReference>
<name>A0A9W6R3M5_9PSEU</name>
<feature type="transmembrane region" description="Helical" evidence="1">
    <location>
        <begin position="90"/>
        <end position="115"/>
    </location>
</feature>
<sequence>MPGVPGTLVLMFLARIPVTAFGITLTLYVVAGLGRGYGEAGLVGTATMVGTALGAPVIGRMIDRHGLRPVLTVSGLVTTAYWVSTPWLPYAVLVVVALPAGMLVAPIASIARQVIAALVPPEHRRAAYSLDSIGLEASYMIGPAVGIAVSTQLSATVALTGLGVAFALLMTILCLRNPPIRAEDDPGERPPRRAWLTTRFAATLLVAIGVLFCLAGTEVATLAALRANGEVAWTGLVIVLMCVASAAGGAVHGAVRRSLPMPVLMALLTVLVIPVGLFDHPWWLLGLALLPTNAACAPTLSSTVEEVSRLVPAGARGEAMGLLDSATRIGLAIGTPAVGFVIDHSAASWGFAASGLGGLAIAGLGLGLHRLALATAAEPATADAAKR</sequence>
<dbReference type="InterPro" id="IPR011701">
    <property type="entry name" value="MFS"/>
</dbReference>
<comment type="caution">
    <text evidence="2">The sequence shown here is derived from an EMBL/GenBank/DDBJ whole genome shotgun (WGS) entry which is preliminary data.</text>
</comment>
<feature type="transmembrane region" description="Helical" evidence="1">
    <location>
        <begin position="346"/>
        <end position="368"/>
    </location>
</feature>
<feature type="transmembrane region" description="Helical" evidence="1">
    <location>
        <begin position="196"/>
        <end position="225"/>
    </location>
</feature>